<sequence>MNSEEKNDKETNQNEEELNNLSLILDSLNNSIGIDNTNKKNVGNLLNFKPHSDEEIINKINTFKLLNYKIFVGIINLHCNKEDRFYDDKWYGWSDDIVNELKEHKNIYLMFENDSEINIQELCFNKGGDFWNDANFYKSDSKYANKMISIIKSIITKFENGLVTKWGNLQPKSAFQLVGERIMGNKRNYTLSDVKNTLLKEKQDSFKFKRTRLELISKYYHNSFIE</sequence>
<evidence type="ECO:0000313" key="1">
    <source>
        <dbReference type="EMBL" id="ORD97856.1"/>
    </source>
</evidence>
<dbReference type="Proteomes" id="UP000192356">
    <property type="component" value="Unassembled WGS sequence"/>
</dbReference>
<protein>
    <submittedName>
        <fullName evidence="2">Uncharacterized protein</fullName>
    </submittedName>
</protein>
<gene>
    <name evidence="2" type="ORF">A0H76_2401</name>
    <name evidence="1" type="ORF">HERIO_320</name>
</gene>
<dbReference type="Proteomes" id="UP000192501">
    <property type="component" value="Unassembled WGS sequence"/>
</dbReference>
<name>A0A1X0QJX2_9MICR</name>
<organism evidence="2 4">
    <name type="scientific">Hepatospora eriocheir</name>
    <dbReference type="NCBI Taxonomy" id="1081669"/>
    <lineage>
        <taxon>Eukaryota</taxon>
        <taxon>Fungi</taxon>
        <taxon>Fungi incertae sedis</taxon>
        <taxon>Microsporidia</taxon>
        <taxon>Hepatosporidae</taxon>
        <taxon>Hepatospora</taxon>
    </lineage>
</organism>
<keyword evidence="3" id="KW-1185">Reference proteome</keyword>
<reference evidence="3 4" key="1">
    <citation type="journal article" date="2017" name="Environ. Microbiol.">
        <title>Decay of the glycolytic pathway and adaptation to intranuclear parasitism within Enterocytozoonidae microsporidia.</title>
        <authorList>
            <person name="Wiredu Boakye D."/>
            <person name="Jaroenlak P."/>
            <person name="Prachumwat A."/>
            <person name="Williams T.A."/>
            <person name="Bateman K.S."/>
            <person name="Itsathitphaisarn O."/>
            <person name="Sritunyalucksana K."/>
            <person name="Paszkiewicz K.H."/>
            <person name="Moore K.A."/>
            <person name="Stentiford G.D."/>
            <person name="Williams B.A."/>
        </authorList>
    </citation>
    <scope>NUCLEOTIDE SEQUENCE [LARGE SCALE GENOMIC DNA]</scope>
    <source>
        <strain evidence="2">Canceri</strain>
        <strain evidence="4">canceri</strain>
        <strain evidence="1 3">GB1</strain>
    </source>
</reference>
<evidence type="ECO:0000313" key="3">
    <source>
        <dbReference type="Proteomes" id="UP000192356"/>
    </source>
</evidence>
<evidence type="ECO:0000313" key="2">
    <source>
        <dbReference type="EMBL" id="ORE00053.1"/>
    </source>
</evidence>
<accession>A0A1X0QJX2</accession>
<dbReference type="VEuPathDB" id="MicrosporidiaDB:HERIO_320"/>
<dbReference type="VEuPathDB" id="MicrosporidiaDB:A0H76_2401"/>
<proteinExistence type="predicted"/>
<dbReference type="AlphaFoldDB" id="A0A1X0QJX2"/>
<comment type="caution">
    <text evidence="2">The sequence shown here is derived from an EMBL/GenBank/DDBJ whole genome shotgun (WGS) entry which is preliminary data.</text>
</comment>
<dbReference type="EMBL" id="LVKB01000008">
    <property type="protein sequence ID" value="ORD97856.1"/>
    <property type="molecule type" value="Genomic_DNA"/>
</dbReference>
<evidence type="ECO:0000313" key="4">
    <source>
        <dbReference type="Proteomes" id="UP000192501"/>
    </source>
</evidence>
<dbReference type="EMBL" id="LTAI01000071">
    <property type="protein sequence ID" value="ORE00053.1"/>
    <property type="molecule type" value="Genomic_DNA"/>
</dbReference>